<dbReference type="EMBL" id="LLXJ01006632">
    <property type="protein sequence ID" value="PKB94106.1"/>
    <property type="molecule type" value="Genomic_DNA"/>
</dbReference>
<name>A0A2N0NHS1_9GLOM</name>
<reference evidence="1 2" key="1">
    <citation type="submission" date="2016-04" db="EMBL/GenBank/DDBJ databases">
        <title>Genome analyses suggest a sexual origin of heterokaryosis in a supposedly ancient asexual fungus.</title>
        <authorList>
            <person name="Ropars J."/>
            <person name="Sedzielewska K."/>
            <person name="Noel J."/>
            <person name="Charron P."/>
            <person name="Farinelli L."/>
            <person name="Marton T."/>
            <person name="Kruger M."/>
            <person name="Pelin A."/>
            <person name="Brachmann A."/>
            <person name="Corradi N."/>
        </authorList>
    </citation>
    <scope>NUCLEOTIDE SEQUENCE [LARGE SCALE GENOMIC DNA]</scope>
    <source>
        <strain evidence="1 2">A5</strain>
    </source>
</reference>
<comment type="caution">
    <text evidence="1">The sequence shown here is derived from an EMBL/GenBank/DDBJ whole genome shotgun (WGS) entry which is preliminary data.</text>
</comment>
<proteinExistence type="predicted"/>
<evidence type="ECO:0000313" key="1">
    <source>
        <dbReference type="EMBL" id="PKB94106.1"/>
    </source>
</evidence>
<gene>
    <name evidence="1" type="ORF">RhiirA5_439536</name>
</gene>
<accession>A0A2N0NHS1</accession>
<dbReference type="AlphaFoldDB" id="A0A2N0NHS1"/>
<sequence>MERILTSYRVTGVLVIKKLSKLGKFYRVQTEKQFKYVSIKAEDFSRMGYFGTSLNKHFARWYDGKLNTKASKERDKWQLIRDKAV</sequence>
<dbReference type="Proteomes" id="UP000232722">
    <property type="component" value="Unassembled WGS sequence"/>
</dbReference>
<reference evidence="1 2" key="2">
    <citation type="submission" date="2017-09" db="EMBL/GenBank/DDBJ databases">
        <title>Extensive intraspecific genome diversity in a model arbuscular mycorrhizal fungus.</title>
        <authorList>
            <person name="Chen E.C."/>
            <person name="Morin E."/>
            <person name="Beaudet D."/>
            <person name="Noel J."/>
            <person name="Ndikumana S."/>
            <person name="Charron P."/>
            <person name="St-Onge C."/>
            <person name="Giorgi J."/>
            <person name="Grigoriev I.V."/>
            <person name="Roux C."/>
            <person name="Martin F.M."/>
            <person name="Corradi N."/>
        </authorList>
    </citation>
    <scope>NUCLEOTIDE SEQUENCE [LARGE SCALE GENOMIC DNA]</scope>
    <source>
        <strain evidence="1 2">A5</strain>
    </source>
</reference>
<evidence type="ECO:0000313" key="2">
    <source>
        <dbReference type="Proteomes" id="UP000232722"/>
    </source>
</evidence>
<protein>
    <submittedName>
        <fullName evidence="1">Uncharacterized protein</fullName>
    </submittedName>
</protein>
<organism evidence="1 2">
    <name type="scientific">Rhizophagus irregularis</name>
    <dbReference type="NCBI Taxonomy" id="588596"/>
    <lineage>
        <taxon>Eukaryota</taxon>
        <taxon>Fungi</taxon>
        <taxon>Fungi incertae sedis</taxon>
        <taxon>Mucoromycota</taxon>
        <taxon>Glomeromycotina</taxon>
        <taxon>Glomeromycetes</taxon>
        <taxon>Glomerales</taxon>
        <taxon>Glomeraceae</taxon>
        <taxon>Rhizophagus</taxon>
    </lineage>
</organism>